<reference evidence="1 2" key="2">
    <citation type="journal article" date="2014" name="Int. J. Syst. Evol. Microbiol.">
        <title>Methanobacterium paludis sp. nov. and a novel strain of Methanobacterium lacus isolated from northern peatlands.</title>
        <authorList>
            <person name="Cadillo-Quiroz H."/>
            <person name="Brauer S.L."/>
            <person name="Goodson N."/>
            <person name="Yavitt J.B."/>
            <person name="Zinder S.H."/>
        </authorList>
    </citation>
    <scope>NUCLEOTIDE SEQUENCE [LARGE SCALE GENOMIC DNA]</scope>
    <source>
        <strain evidence="1 2">AL-21</strain>
    </source>
</reference>
<keyword evidence="2" id="KW-1185">Reference proteome</keyword>
<dbReference type="HOGENOM" id="CLU_110112_1_0_2"/>
<dbReference type="PANTHER" id="PTHR42195">
    <property type="entry name" value="UCP015877 FAMILY PROTEIN"/>
    <property type="match status" value="1"/>
</dbReference>
<dbReference type="PIRSF" id="PIRSF015877">
    <property type="entry name" value="UCP015877"/>
    <property type="match status" value="1"/>
</dbReference>
<accession>F0TB17</accession>
<dbReference type="Proteomes" id="UP000007490">
    <property type="component" value="Chromosome"/>
</dbReference>
<dbReference type="GeneID" id="10278403"/>
<proteinExistence type="predicted"/>
<dbReference type="OrthoDB" id="23364at2157"/>
<gene>
    <name evidence="1" type="ordered locus">Metbo_1943</name>
</gene>
<dbReference type="PANTHER" id="PTHR42195:SF1">
    <property type="entry name" value="ZINC FINGER PROTEIN"/>
    <property type="match status" value="1"/>
</dbReference>
<dbReference type="InterPro" id="IPR012041">
    <property type="entry name" value="Znf_CPxCG-like"/>
</dbReference>
<organism evidence="1 2">
    <name type="scientific">Methanobacterium lacus (strain AL-21)</name>
    <dbReference type="NCBI Taxonomy" id="877455"/>
    <lineage>
        <taxon>Archaea</taxon>
        <taxon>Methanobacteriati</taxon>
        <taxon>Methanobacteriota</taxon>
        <taxon>Methanomada group</taxon>
        <taxon>Methanobacteria</taxon>
        <taxon>Methanobacteriales</taxon>
        <taxon>Methanobacteriaceae</taxon>
        <taxon>Methanobacterium</taxon>
    </lineage>
</organism>
<dbReference type="AlphaFoldDB" id="F0TB17"/>
<dbReference type="eggNOG" id="arCOG02680">
    <property type="taxonomic scope" value="Archaea"/>
</dbReference>
<dbReference type="STRING" id="877455.Metbo_1943"/>
<dbReference type="EMBL" id="CP002551">
    <property type="protein sequence ID" value="ADZ10163.1"/>
    <property type="molecule type" value="Genomic_DNA"/>
</dbReference>
<dbReference type="Pfam" id="PF19769">
    <property type="entry name" value="CPxCG_zf"/>
    <property type="match status" value="1"/>
</dbReference>
<sequence>MNCTQCGSESCEILKSKGKKSKELLLQCNECGNIFRETVEVEKPLKVRVVVSEYESSHKTSVDLYPDEVLEFEGMLDLGGRPAQITSIENNRGGRVMVANVSDIDTIWASYVDIPARIGISVDYGGRILSRKVEVDREFEFTIGDVVKMGTEIFKIRAMKTQDRKMRKGFAKAFVIKRVYGRPDKDLRRYNYDLTSKIVEISNGSVDE</sequence>
<dbReference type="KEGG" id="mel:Metbo_1943"/>
<dbReference type="RefSeq" id="WP_013645514.1">
    <property type="nucleotide sequence ID" value="NC_015216.1"/>
</dbReference>
<evidence type="ECO:0000313" key="1">
    <source>
        <dbReference type="EMBL" id="ADZ10163.1"/>
    </source>
</evidence>
<reference evidence="2" key="1">
    <citation type="submission" date="2011-02" db="EMBL/GenBank/DDBJ databases">
        <title>Complete sequence of Methanobacterium sp. AL-21.</title>
        <authorList>
            <consortium name="US DOE Joint Genome Institute"/>
            <person name="Lucas S."/>
            <person name="Copeland A."/>
            <person name="Lapidus A."/>
            <person name="Cheng J.-F."/>
            <person name="Goodwin L."/>
            <person name="Pitluck S."/>
            <person name="Chertkov O."/>
            <person name="Detter J.C."/>
            <person name="Han C."/>
            <person name="Tapia R."/>
            <person name="Land M."/>
            <person name="Hauser L."/>
            <person name="Kyrpides N."/>
            <person name="Ivanova N."/>
            <person name="Mikhailova N."/>
            <person name="Pagani I."/>
            <person name="Cadillo-Quiroz H."/>
            <person name="Imachi H."/>
            <person name="Zinder S."/>
            <person name="Liu W."/>
            <person name="Woyke T."/>
        </authorList>
    </citation>
    <scope>NUCLEOTIDE SEQUENCE [LARGE SCALE GENOMIC DNA]</scope>
    <source>
        <strain evidence="2">AL-21</strain>
    </source>
</reference>
<name>F0TB17_METLA</name>
<protein>
    <submittedName>
        <fullName evidence="1">Uncharacterized protein</fullName>
    </submittedName>
</protein>
<evidence type="ECO:0000313" key="2">
    <source>
        <dbReference type="Proteomes" id="UP000007490"/>
    </source>
</evidence>